<accession>A0AAD1WKD5</accession>
<feature type="region of interest" description="Disordered" evidence="1">
    <location>
        <begin position="1"/>
        <end position="28"/>
    </location>
</feature>
<gene>
    <name evidence="2" type="ORF">PECUL_23A045168</name>
</gene>
<keyword evidence="3" id="KW-1185">Reference proteome</keyword>
<dbReference type="Proteomes" id="UP001295444">
    <property type="component" value="Chromosome 08"/>
</dbReference>
<proteinExistence type="predicted"/>
<evidence type="ECO:0000313" key="3">
    <source>
        <dbReference type="Proteomes" id="UP001295444"/>
    </source>
</evidence>
<evidence type="ECO:0000256" key="1">
    <source>
        <dbReference type="SAM" id="MobiDB-lite"/>
    </source>
</evidence>
<dbReference type="AlphaFoldDB" id="A0AAD1WKD5"/>
<evidence type="ECO:0000313" key="2">
    <source>
        <dbReference type="EMBL" id="CAH2311024.1"/>
    </source>
</evidence>
<protein>
    <submittedName>
        <fullName evidence="2">Uncharacterized protein</fullName>
    </submittedName>
</protein>
<sequence>MSPGTSGASSPRSQTGPMDDFLTTTDSQRGLRHIDKMAPTSPDANSAADSAQGLMKDAALAQISTELAAISANMFTRSDRRDMITELRAVVREEIQGVHRDLATLEHRVEEMEAESQHTTLHQQKAVLATTRQGSMIMELRHQVEDLDNRSTWNNVRIQVLPKSEAESLQEVLTGLFTQLLWGGSSSWL</sequence>
<dbReference type="EMBL" id="OW240919">
    <property type="protein sequence ID" value="CAH2311024.1"/>
    <property type="molecule type" value="Genomic_DNA"/>
</dbReference>
<reference evidence="2" key="1">
    <citation type="submission" date="2022-03" db="EMBL/GenBank/DDBJ databases">
        <authorList>
            <person name="Alioto T."/>
            <person name="Alioto T."/>
            <person name="Gomez Garrido J."/>
        </authorList>
    </citation>
    <scope>NUCLEOTIDE SEQUENCE</scope>
</reference>
<name>A0AAD1WKD5_PELCU</name>
<organism evidence="2 3">
    <name type="scientific">Pelobates cultripes</name>
    <name type="common">Western spadefoot toad</name>
    <dbReference type="NCBI Taxonomy" id="61616"/>
    <lineage>
        <taxon>Eukaryota</taxon>
        <taxon>Metazoa</taxon>
        <taxon>Chordata</taxon>
        <taxon>Craniata</taxon>
        <taxon>Vertebrata</taxon>
        <taxon>Euteleostomi</taxon>
        <taxon>Amphibia</taxon>
        <taxon>Batrachia</taxon>
        <taxon>Anura</taxon>
        <taxon>Pelobatoidea</taxon>
        <taxon>Pelobatidae</taxon>
        <taxon>Pelobates</taxon>
    </lineage>
</organism>